<proteinExistence type="predicted"/>
<organism evidence="1">
    <name type="scientific">Rhizophora mucronata</name>
    <name type="common">Asiatic mangrove</name>
    <dbReference type="NCBI Taxonomy" id="61149"/>
    <lineage>
        <taxon>Eukaryota</taxon>
        <taxon>Viridiplantae</taxon>
        <taxon>Streptophyta</taxon>
        <taxon>Embryophyta</taxon>
        <taxon>Tracheophyta</taxon>
        <taxon>Spermatophyta</taxon>
        <taxon>Magnoliopsida</taxon>
        <taxon>eudicotyledons</taxon>
        <taxon>Gunneridae</taxon>
        <taxon>Pentapetalae</taxon>
        <taxon>rosids</taxon>
        <taxon>fabids</taxon>
        <taxon>Malpighiales</taxon>
        <taxon>Rhizophoraceae</taxon>
        <taxon>Rhizophora</taxon>
    </lineage>
</organism>
<reference evidence="1" key="1">
    <citation type="submission" date="2018-02" db="EMBL/GenBank/DDBJ databases">
        <title>Rhizophora mucronata_Transcriptome.</title>
        <authorList>
            <person name="Meera S.P."/>
            <person name="Sreeshan A."/>
            <person name="Augustine A."/>
        </authorList>
    </citation>
    <scope>NUCLEOTIDE SEQUENCE</scope>
    <source>
        <tissue evidence="1">Leaf</tissue>
    </source>
</reference>
<evidence type="ECO:0000313" key="1">
    <source>
        <dbReference type="EMBL" id="MBX44575.1"/>
    </source>
</evidence>
<accession>A0A2P2NQ59</accession>
<dbReference type="AlphaFoldDB" id="A0A2P2NQ59"/>
<protein>
    <submittedName>
        <fullName evidence="1">Uncharacterized protein</fullName>
    </submittedName>
</protein>
<dbReference type="EMBL" id="GGEC01064091">
    <property type="protein sequence ID" value="MBX44575.1"/>
    <property type="molecule type" value="Transcribed_RNA"/>
</dbReference>
<name>A0A2P2NQ59_RHIMU</name>
<sequence>MSKPMQITQPQLMSNRCQTYFARNLFFI</sequence>